<dbReference type="CDD" id="cd02165">
    <property type="entry name" value="NMNAT"/>
    <property type="match status" value="1"/>
</dbReference>
<comment type="catalytic activity">
    <reaction evidence="10 11">
        <text>nicotinate beta-D-ribonucleotide + ATP + H(+) = deamido-NAD(+) + diphosphate</text>
        <dbReference type="Rhea" id="RHEA:22860"/>
        <dbReference type="ChEBI" id="CHEBI:15378"/>
        <dbReference type="ChEBI" id="CHEBI:30616"/>
        <dbReference type="ChEBI" id="CHEBI:33019"/>
        <dbReference type="ChEBI" id="CHEBI:57502"/>
        <dbReference type="ChEBI" id="CHEBI:58437"/>
        <dbReference type="EC" id="2.7.7.18"/>
    </reaction>
</comment>
<evidence type="ECO:0000313" key="14">
    <source>
        <dbReference type="Proteomes" id="UP000541109"/>
    </source>
</evidence>
<keyword evidence="4 11" id="KW-0662">Pyridine nucleotide biosynthesis</keyword>
<evidence type="ECO:0000256" key="1">
    <source>
        <dbReference type="ARBA" id="ARBA00002324"/>
    </source>
</evidence>
<dbReference type="Pfam" id="PF01467">
    <property type="entry name" value="CTP_transf_like"/>
    <property type="match status" value="1"/>
</dbReference>
<evidence type="ECO:0000256" key="8">
    <source>
        <dbReference type="ARBA" id="ARBA00022840"/>
    </source>
</evidence>
<organism evidence="13 14">
    <name type="scientific">Stappia albiluteola</name>
    <dbReference type="NCBI Taxonomy" id="2758565"/>
    <lineage>
        <taxon>Bacteria</taxon>
        <taxon>Pseudomonadati</taxon>
        <taxon>Pseudomonadota</taxon>
        <taxon>Alphaproteobacteria</taxon>
        <taxon>Hyphomicrobiales</taxon>
        <taxon>Stappiaceae</taxon>
        <taxon>Stappia</taxon>
    </lineage>
</organism>
<evidence type="ECO:0000256" key="7">
    <source>
        <dbReference type="ARBA" id="ARBA00022741"/>
    </source>
</evidence>
<evidence type="ECO:0000256" key="6">
    <source>
        <dbReference type="ARBA" id="ARBA00022695"/>
    </source>
</evidence>
<evidence type="ECO:0000313" key="13">
    <source>
        <dbReference type="EMBL" id="MBA5777045.1"/>
    </source>
</evidence>
<dbReference type="InterPro" id="IPR014729">
    <property type="entry name" value="Rossmann-like_a/b/a_fold"/>
</dbReference>
<evidence type="ECO:0000256" key="5">
    <source>
        <dbReference type="ARBA" id="ARBA00022679"/>
    </source>
</evidence>
<dbReference type="GO" id="GO:0004515">
    <property type="term" value="F:nicotinate-nucleotide adenylyltransferase activity"/>
    <property type="evidence" value="ECO:0007669"/>
    <property type="project" value="UniProtKB-UniRule"/>
</dbReference>
<reference evidence="13 14" key="1">
    <citation type="submission" date="2020-07" db="EMBL/GenBank/DDBJ databases">
        <title>Stappia sp., F7233, whole genome shotgun sequencing project.</title>
        <authorList>
            <person name="Jiang S."/>
            <person name="Liu Z.W."/>
            <person name="Du Z.J."/>
        </authorList>
    </citation>
    <scope>NUCLEOTIDE SEQUENCE [LARGE SCALE GENOMIC DNA]</scope>
    <source>
        <strain evidence="13 14">F7233</strain>
    </source>
</reference>
<evidence type="ECO:0000259" key="12">
    <source>
        <dbReference type="Pfam" id="PF01467"/>
    </source>
</evidence>
<keyword evidence="8 11" id="KW-0067">ATP-binding</keyword>
<name>A0A839AD47_9HYPH</name>
<sequence length="208" mass="22867">MKSPPNIRLPETWLRLPHAEAGNRIGLFGGSFNPPHSGHRQVAETALKRAGLDQVWWLVTPGNPLKDHGNLAPLESRIDAVARLAAHPRMRVTAFEATLGTSYTASVIATLRRLRPALRFVWIMGADSLASFHRWQRWKSIAEGVPMLVVDRPGASMAALSAPAAQTYAGARIEESDADLLPFLRPPAWTFVTTRLDPSSSTKLREGH</sequence>
<comment type="pathway">
    <text evidence="2 11">Cofactor biosynthesis; NAD(+) biosynthesis; deamido-NAD(+) from nicotinate D-ribonucleotide: step 1/1.</text>
</comment>
<dbReference type="SUPFAM" id="SSF52374">
    <property type="entry name" value="Nucleotidylyl transferase"/>
    <property type="match status" value="1"/>
</dbReference>
<dbReference type="GO" id="GO:0005524">
    <property type="term" value="F:ATP binding"/>
    <property type="evidence" value="ECO:0007669"/>
    <property type="project" value="UniProtKB-KW"/>
</dbReference>
<dbReference type="PANTHER" id="PTHR39321:SF3">
    <property type="entry name" value="PHOSPHOPANTETHEINE ADENYLYLTRANSFERASE"/>
    <property type="match status" value="1"/>
</dbReference>
<keyword evidence="7 11" id="KW-0547">Nucleotide-binding</keyword>
<evidence type="ECO:0000256" key="4">
    <source>
        <dbReference type="ARBA" id="ARBA00022642"/>
    </source>
</evidence>
<dbReference type="InterPro" id="IPR004821">
    <property type="entry name" value="Cyt_trans-like"/>
</dbReference>
<keyword evidence="9 11" id="KW-0520">NAD</keyword>
<feature type="domain" description="Cytidyltransferase-like" evidence="12">
    <location>
        <begin position="27"/>
        <end position="206"/>
    </location>
</feature>
<keyword evidence="6 11" id="KW-0548">Nucleotidyltransferase</keyword>
<evidence type="ECO:0000256" key="9">
    <source>
        <dbReference type="ARBA" id="ARBA00023027"/>
    </source>
</evidence>
<dbReference type="PANTHER" id="PTHR39321">
    <property type="entry name" value="NICOTINATE-NUCLEOTIDE ADENYLYLTRANSFERASE-RELATED"/>
    <property type="match status" value="1"/>
</dbReference>
<proteinExistence type="inferred from homology"/>
<dbReference type="AlphaFoldDB" id="A0A839AD47"/>
<comment type="caution">
    <text evidence="13">The sequence shown here is derived from an EMBL/GenBank/DDBJ whole genome shotgun (WGS) entry which is preliminary data.</text>
</comment>
<evidence type="ECO:0000256" key="11">
    <source>
        <dbReference type="HAMAP-Rule" id="MF_00244"/>
    </source>
</evidence>
<evidence type="ECO:0000256" key="2">
    <source>
        <dbReference type="ARBA" id="ARBA00005019"/>
    </source>
</evidence>
<accession>A0A839AD47</accession>
<gene>
    <name evidence="11" type="primary">nadD</name>
    <name evidence="13" type="ORF">H2509_07865</name>
</gene>
<dbReference type="HAMAP" id="MF_00244">
    <property type="entry name" value="NaMN_adenylyltr"/>
    <property type="match status" value="1"/>
</dbReference>
<comment type="similarity">
    <text evidence="3 11">Belongs to the NadD family.</text>
</comment>
<evidence type="ECO:0000256" key="10">
    <source>
        <dbReference type="ARBA" id="ARBA00048721"/>
    </source>
</evidence>
<evidence type="ECO:0000256" key="3">
    <source>
        <dbReference type="ARBA" id="ARBA00009014"/>
    </source>
</evidence>
<dbReference type="NCBIfam" id="TIGR00482">
    <property type="entry name" value="nicotinate (nicotinamide) nucleotide adenylyltransferase"/>
    <property type="match status" value="1"/>
</dbReference>
<keyword evidence="5 11" id="KW-0808">Transferase</keyword>
<dbReference type="Gene3D" id="3.40.50.620">
    <property type="entry name" value="HUPs"/>
    <property type="match status" value="1"/>
</dbReference>
<dbReference type="NCBIfam" id="NF000843">
    <property type="entry name" value="PRK00071.2-2"/>
    <property type="match status" value="1"/>
</dbReference>
<dbReference type="InterPro" id="IPR005248">
    <property type="entry name" value="NadD/NMNAT"/>
</dbReference>
<dbReference type="NCBIfam" id="TIGR00125">
    <property type="entry name" value="cyt_tran_rel"/>
    <property type="match status" value="1"/>
</dbReference>
<keyword evidence="14" id="KW-1185">Reference proteome</keyword>
<comment type="function">
    <text evidence="1 11">Catalyzes the reversible adenylation of nicotinate mononucleotide (NaMN) to nicotinic acid adenine dinucleotide (NaAD).</text>
</comment>
<dbReference type="GO" id="GO:0009435">
    <property type="term" value="P:NAD+ biosynthetic process"/>
    <property type="evidence" value="ECO:0007669"/>
    <property type="project" value="UniProtKB-UniRule"/>
</dbReference>
<dbReference type="UniPathway" id="UPA00253">
    <property type="reaction ID" value="UER00332"/>
</dbReference>
<dbReference type="RefSeq" id="WP_182164064.1">
    <property type="nucleotide sequence ID" value="NZ_JACFXV010000044.1"/>
</dbReference>
<dbReference type="NCBIfam" id="NF000845">
    <property type="entry name" value="PRK00071.2-4"/>
    <property type="match status" value="1"/>
</dbReference>
<dbReference type="EMBL" id="JACFXV010000044">
    <property type="protein sequence ID" value="MBA5777045.1"/>
    <property type="molecule type" value="Genomic_DNA"/>
</dbReference>
<dbReference type="EC" id="2.7.7.18" evidence="11"/>
<dbReference type="Proteomes" id="UP000541109">
    <property type="component" value="Unassembled WGS sequence"/>
</dbReference>
<protein>
    <recommendedName>
        <fullName evidence="11">Probable nicotinate-nucleotide adenylyltransferase</fullName>
        <ecNumber evidence="11">2.7.7.18</ecNumber>
    </recommendedName>
    <alternativeName>
        <fullName evidence="11">Deamido-NAD(+) diphosphorylase</fullName>
    </alternativeName>
    <alternativeName>
        <fullName evidence="11">Deamido-NAD(+) pyrophosphorylase</fullName>
    </alternativeName>
    <alternativeName>
        <fullName evidence="11">Nicotinate mononucleotide adenylyltransferase</fullName>
        <shortName evidence="11">NaMN adenylyltransferase</shortName>
    </alternativeName>
</protein>